<evidence type="ECO:0000256" key="2">
    <source>
        <dbReference type="RuleBase" id="RU000363"/>
    </source>
</evidence>
<dbReference type="Proteomes" id="UP000663832">
    <property type="component" value="Unassembled WGS sequence"/>
</dbReference>
<gene>
    <name evidence="3" type="ORF">BJG266_LOCUS16151</name>
    <name evidence="4" type="ORF">QVE165_LOCUS39418</name>
</gene>
<accession>A0A814H5T7</accession>
<comment type="caution">
    <text evidence="3">The sequence shown here is derived from an EMBL/GenBank/DDBJ whole genome shotgun (WGS) entry which is preliminary data.</text>
</comment>
<dbReference type="Gene3D" id="3.40.50.720">
    <property type="entry name" value="NAD(P)-binding Rossmann-like Domain"/>
    <property type="match status" value="1"/>
</dbReference>
<organism evidence="3 6">
    <name type="scientific">Adineta steineri</name>
    <dbReference type="NCBI Taxonomy" id="433720"/>
    <lineage>
        <taxon>Eukaryota</taxon>
        <taxon>Metazoa</taxon>
        <taxon>Spiralia</taxon>
        <taxon>Gnathifera</taxon>
        <taxon>Rotifera</taxon>
        <taxon>Eurotatoria</taxon>
        <taxon>Bdelloidea</taxon>
        <taxon>Adinetida</taxon>
        <taxon>Adinetidae</taxon>
        <taxon>Adineta</taxon>
    </lineage>
</organism>
<dbReference type="Pfam" id="PF00106">
    <property type="entry name" value="adh_short"/>
    <property type="match status" value="2"/>
</dbReference>
<evidence type="ECO:0000313" key="4">
    <source>
        <dbReference type="EMBL" id="CAF1438027.1"/>
    </source>
</evidence>
<evidence type="ECO:0000313" key="5">
    <source>
        <dbReference type="Proteomes" id="UP000663832"/>
    </source>
</evidence>
<dbReference type="EMBL" id="CAJNOI010000074">
    <property type="protein sequence ID" value="CAF1005161.1"/>
    <property type="molecule type" value="Genomic_DNA"/>
</dbReference>
<dbReference type="InterPro" id="IPR002347">
    <property type="entry name" value="SDR_fam"/>
</dbReference>
<name>A0A814H5T7_9BILA</name>
<dbReference type="PANTHER" id="PTHR43658:SF8">
    <property type="entry name" value="17-BETA-HYDROXYSTEROID DEHYDROGENASE 14-RELATED"/>
    <property type="match status" value="1"/>
</dbReference>
<evidence type="ECO:0000313" key="3">
    <source>
        <dbReference type="EMBL" id="CAF1005161.1"/>
    </source>
</evidence>
<dbReference type="CDD" id="cd05371">
    <property type="entry name" value="HSD10-like_SDR_c"/>
    <property type="match status" value="1"/>
</dbReference>
<evidence type="ECO:0000256" key="1">
    <source>
        <dbReference type="ARBA" id="ARBA00023002"/>
    </source>
</evidence>
<dbReference type="GO" id="GO:0005739">
    <property type="term" value="C:mitochondrion"/>
    <property type="evidence" value="ECO:0007669"/>
    <property type="project" value="TreeGrafter"/>
</dbReference>
<dbReference type="GO" id="GO:0008209">
    <property type="term" value="P:androgen metabolic process"/>
    <property type="evidence" value="ECO:0007669"/>
    <property type="project" value="TreeGrafter"/>
</dbReference>
<keyword evidence="5" id="KW-1185">Reference proteome</keyword>
<reference evidence="3" key="1">
    <citation type="submission" date="2021-02" db="EMBL/GenBank/DDBJ databases">
        <authorList>
            <person name="Nowell W R."/>
        </authorList>
    </citation>
    <scope>NUCLEOTIDE SEQUENCE</scope>
</reference>
<dbReference type="GO" id="GO:0008210">
    <property type="term" value="P:estrogen metabolic process"/>
    <property type="evidence" value="ECO:0007669"/>
    <property type="project" value="TreeGrafter"/>
</dbReference>
<dbReference type="GO" id="GO:0004303">
    <property type="term" value="F:estradiol 17-beta-dehydrogenase [NAD(P)+] activity"/>
    <property type="evidence" value="ECO:0007669"/>
    <property type="project" value="TreeGrafter"/>
</dbReference>
<dbReference type="PRINTS" id="PR00081">
    <property type="entry name" value="GDHRDH"/>
</dbReference>
<keyword evidence="1" id="KW-0560">Oxidoreductase</keyword>
<proteinExistence type="inferred from homology"/>
<dbReference type="PANTHER" id="PTHR43658">
    <property type="entry name" value="SHORT-CHAIN DEHYDROGENASE/REDUCTASE"/>
    <property type="match status" value="1"/>
</dbReference>
<comment type="similarity">
    <text evidence="2">Belongs to the short-chain dehydrogenases/reductases (SDR) family.</text>
</comment>
<dbReference type="AlphaFoldDB" id="A0A814H5T7"/>
<dbReference type="Proteomes" id="UP000663877">
    <property type="component" value="Unassembled WGS sequence"/>
</dbReference>
<evidence type="ECO:0000313" key="6">
    <source>
        <dbReference type="Proteomes" id="UP000663877"/>
    </source>
</evidence>
<dbReference type="PRINTS" id="PR00080">
    <property type="entry name" value="SDRFAMILY"/>
</dbReference>
<dbReference type="InterPro" id="IPR020904">
    <property type="entry name" value="Sc_DH/Rdtase_CS"/>
</dbReference>
<protein>
    <recommendedName>
        <fullName evidence="7">3-hydroxyacyl-CoA dehydrogenase type-2-like protein</fullName>
    </recommendedName>
</protein>
<dbReference type="GO" id="GO:0006631">
    <property type="term" value="P:fatty acid metabolic process"/>
    <property type="evidence" value="ECO:0007669"/>
    <property type="project" value="TreeGrafter"/>
</dbReference>
<dbReference type="SUPFAM" id="SSF51735">
    <property type="entry name" value="NAD(P)-binding Rossmann-fold domains"/>
    <property type="match status" value="1"/>
</dbReference>
<dbReference type="PROSITE" id="PS00061">
    <property type="entry name" value="ADH_SHORT"/>
    <property type="match status" value="1"/>
</dbReference>
<dbReference type="OrthoDB" id="1274115at2759"/>
<sequence>MNGLVTLITGGAAGLGLACAKRFAQQGARVIICDLPSSKGNEIVEKWSSVFVSSSNSEINEPEEKLIFQSNKQNYKFNSEKSKPDFFPADVTNEKQVQEMFNKIKEQYGQLDVLLNCAGIGIALRTYNINKHLMHSLDEFNRVLNVNVCGTFNVIRWACHVMSDNQLNSQGQRGVIVNIGSIAASEGQVGQVAYAGSKGAIASMTLPLARDLSSMGVRVCTISPGVFHTPVLAALPEKVRKLLGNMVPFPSRLGRSDDFARLAQTIVENPYLNGEVIRLDGAIRMPA</sequence>
<dbReference type="EMBL" id="CAJNOM010000437">
    <property type="protein sequence ID" value="CAF1438027.1"/>
    <property type="molecule type" value="Genomic_DNA"/>
</dbReference>
<dbReference type="InterPro" id="IPR036291">
    <property type="entry name" value="NAD(P)-bd_dom_sf"/>
</dbReference>
<evidence type="ECO:0008006" key="7">
    <source>
        <dbReference type="Google" id="ProtNLM"/>
    </source>
</evidence>